<accession>A0AAD8T1N8</accession>
<evidence type="ECO:0000256" key="5">
    <source>
        <dbReference type="RuleBase" id="RU362057"/>
    </source>
</evidence>
<dbReference type="FunFam" id="3.40.50.2000:FF:000138">
    <property type="entry name" value="Glycosyltransferase"/>
    <property type="match status" value="1"/>
</dbReference>
<dbReference type="InterPro" id="IPR035595">
    <property type="entry name" value="UDP_glycos_trans_CS"/>
</dbReference>
<keyword evidence="3 4" id="KW-0808">Transferase</keyword>
<reference evidence="7" key="1">
    <citation type="submission" date="2023-07" db="EMBL/GenBank/DDBJ databases">
        <title>A chromosome-level genome assembly of Lolium multiflorum.</title>
        <authorList>
            <person name="Chen Y."/>
            <person name="Copetti D."/>
            <person name="Kolliker R."/>
            <person name="Studer B."/>
        </authorList>
    </citation>
    <scope>NUCLEOTIDE SEQUENCE</scope>
    <source>
        <strain evidence="7">02402/16</strain>
        <tissue evidence="7">Leaf</tissue>
    </source>
</reference>
<dbReference type="Pfam" id="PF00201">
    <property type="entry name" value="UDPGT"/>
    <property type="match status" value="1"/>
</dbReference>
<proteinExistence type="inferred from homology"/>
<evidence type="ECO:0000313" key="8">
    <source>
        <dbReference type="Proteomes" id="UP001231189"/>
    </source>
</evidence>
<keyword evidence="8" id="KW-1185">Reference proteome</keyword>
<evidence type="ECO:0000256" key="4">
    <source>
        <dbReference type="RuleBase" id="RU003718"/>
    </source>
</evidence>
<dbReference type="PROSITE" id="PS00375">
    <property type="entry name" value="UDPGT"/>
    <property type="match status" value="1"/>
</dbReference>
<gene>
    <name evidence="7" type="ORF">QYE76_055913</name>
</gene>
<dbReference type="EMBL" id="JAUUTY010000003">
    <property type="protein sequence ID" value="KAK1667754.1"/>
    <property type="molecule type" value="Genomic_DNA"/>
</dbReference>
<dbReference type="SUPFAM" id="SSF53756">
    <property type="entry name" value="UDP-Glycosyltransferase/glycogen phosphorylase"/>
    <property type="match status" value="1"/>
</dbReference>
<dbReference type="AlphaFoldDB" id="A0AAD8T1N8"/>
<protein>
    <recommendedName>
        <fullName evidence="5">Glycosyltransferase</fullName>
        <ecNumber evidence="5">2.4.1.-</ecNumber>
    </recommendedName>
</protein>
<comment type="similarity">
    <text evidence="1 4">Belongs to the UDP-glycosyltransferase family.</text>
</comment>
<keyword evidence="2 4" id="KW-0328">Glycosyltransferase</keyword>
<organism evidence="7 8">
    <name type="scientific">Lolium multiflorum</name>
    <name type="common">Italian ryegrass</name>
    <name type="synonym">Lolium perenne subsp. multiflorum</name>
    <dbReference type="NCBI Taxonomy" id="4521"/>
    <lineage>
        <taxon>Eukaryota</taxon>
        <taxon>Viridiplantae</taxon>
        <taxon>Streptophyta</taxon>
        <taxon>Embryophyta</taxon>
        <taxon>Tracheophyta</taxon>
        <taxon>Spermatophyta</taxon>
        <taxon>Magnoliopsida</taxon>
        <taxon>Liliopsida</taxon>
        <taxon>Poales</taxon>
        <taxon>Poaceae</taxon>
        <taxon>BOP clade</taxon>
        <taxon>Pooideae</taxon>
        <taxon>Poodae</taxon>
        <taxon>Poeae</taxon>
        <taxon>Poeae Chloroplast Group 2 (Poeae type)</taxon>
        <taxon>Loliodinae</taxon>
        <taxon>Loliinae</taxon>
        <taxon>Lolium</taxon>
    </lineage>
</organism>
<dbReference type="InterPro" id="IPR002213">
    <property type="entry name" value="UDP_glucos_trans"/>
</dbReference>
<dbReference type="PANTHER" id="PTHR11926:SF1395">
    <property type="entry name" value="GLYCOSYLTRANSFERASE"/>
    <property type="match status" value="1"/>
</dbReference>
<dbReference type="FunFam" id="3.40.50.2000:FF:000152">
    <property type="entry name" value="Glycosyltransferase"/>
    <property type="match status" value="1"/>
</dbReference>
<dbReference type="GO" id="GO:0080043">
    <property type="term" value="F:quercetin 3-O-glucosyltransferase activity"/>
    <property type="evidence" value="ECO:0007669"/>
    <property type="project" value="TreeGrafter"/>
</dbReference>
<evidence type="ECO:0000256" key="1">
    <source>
        <dbReference type="ARBA" id="ARBA00009995"/>
    </source>
</evidence>
<dbReference type="Pfam" id="PF26168">
    <property type="entry name" value="Glyco_transf_N"/>
    <property type="match status" value="1"/>
</dbReference>
<name>A0AAD8T1N8_LOLMU</name>
<dbReference type="EC" id="2.4.1.-" evidence="5"/>
<dbReference type="CDD" id="cd03784">
    <property type="entry name" value="GT1_Gtf-like"/>
    <property type="match status" value="1"/>
</dbReference>
<comment type="caution">
    <text evidence="7">The sequence shown here is derived from an EMBL/GenBank/DDBJ whole genome shotgun (WGS) entry which is preliminary data.</text>
</comment>
<evidence type="ECO:0000259" key="6">
    <source>
        <dbReference type="Pfam" id="PF26168"/>
    </source>
</evidence>
<sequence>MAATDEPRRRRCHIVAVPFPGRGHVNAMMNLCRLLAARGAQVTFVVTEEWLRLILSSSAAAPQPAGIRLRAIPNVIPSEHGRAADHTGFLDAVATEMEAPFERLLDRLDAEQGLPVAALVADSYVPWVVGVGNRRGVPVCSLFPMSASFFYAYHHFDSLQACLADEHAPAAGATAEKSEQRLDQCVPGLASSSITLSDLKPLIHNERTVNHVLTVVSSIRNAQCLLFTNMYELEASVIDSLRSALPCPVLPIGPCVPYMTLEDQHSKSNGELTSPGDCFTWLDSQPMNSVLYVSLGSFLSVSASQLDEIALGLAASKVRFLWILREQPPGVRELVGDTNRGMILAWCDQLKVLCHPSVGGFLTHCGMNSTLEAVYAGVPMLALPLFFDQPIDSRLIVEEWKTGLELRDWTDKDRLIKSEEIAKAIKKLMASDEADTKAIRRRALEWKEVSVRAVQKGGSSYNNLSSLMAMVCSSQRTELDQRSSETSA</sequence>
<dbReference type="Proteomes" id="UP001231189">
    <property type="component" value="Unassembled WGS sequence"/>
</dbReference>
<dbReference type="Gene3D" id="3.40.50.2000">
    <property type="entry name" value="Glycogen Phosphorylase B"/>
    <property type="match status" value="2"/>
</dbReference>
<feature type="domain" description="Glycosyltransferase N-terminal" evidence="6">
    <location>
        <begin position="13"/>
        <end position="52"/>
    </location>
</feature>
<evidence type="ECO:0000256" key="2">
    <source>
        <dbReference type="ARBA" id="ARBA00022676"/>
    </source>
</evidence>
<evidence type="ECO:0000313" key="7">
    <source>
        <dbReference type="EMBL" id="KAK1667754.1"/>
    </source>
</evidence>
<evidence type="ECO:0000256" key="3">
    <source>
        <dbReference type="ARBA" id="ARBA00022679"/>
    </source>
</evidence>
<dbReference type="InterPro" id="IPR058980">
    <property type="entry name" value="Glyco_transf_N"/>
</dbReference>
<dbReference type="GO" id="GO:0080044">
    <property type="term" value="F:quercetin 7-O-glucosyltransferase activity"/>
    <property type="evidence" value="ECO:0007669"/>
    <property type="project" value="TreeGrafter"/>
</dbReference>
<dbReference type="PANTHER" id="PTHR11926">
    <property type="entry name" value="GLUCOSYL/GLUCURONOSYL TRANSFERASES"/>
    <property type="match status" value="1"/>
</dbReference>